<organism evidence="3 4">
    <name type="scientific">Nesidiocoris tenuis</name>
    <dbReference type="NCBI Taxonomy" id="355587"/>
    <lineage>
        <taxon>Eukaryota</taxon>
        <taxon>Metazoa</taxon>
        <taxon>Ecdysozoa</taxon>
        <taxon>Arthropoda</taxon>
        <taxon>Hexapoda</taxon>
        <taxon>Insecta</taxon>
        <taxon>Pterygota</taxon>
        <taxon>Neoptera</taxon>
        <taxon>Paraneoptera</taxon>
        <taxon>Hemiptera</taxon>
        <taxon>Heteroptera</taxon>
        <taxon>Panheteroptera</taxon>
        <taxon>Cimicomorpha</taxon>
        <taxon>Miridae</taxon>
        <taxon>Dicyphina</taxon>
        <taxon>Nesidiocoris</taxon>
    </lineage>
</organism>
<evidence type="ECO:0000313" key="4">
    <source>
        <dbReference type="Proteomes" id="UP000479000"/>
    </source>
</evidence>
<protein>
    <recommendedName>
        <fullName evidence="2">Peptidase S1 domain-containing protein</fullName>
    </recommendedName>
</protein>
<feature type="domain" description="Peptidase S1" evidence="2">
    <location>
        <begin position="138"/>
        <end position="176"/>
    </location>
</feature>
<dbReference type="SUPFAM" id="SSF50494">
    <property type="entry name" value="Trypsin-like serine proteases"/>
    <property type="match status" value="1"/>
</dbReference>
<evidence type="ECO:0000259" key="2">
    <source>
        <dbReference type="Pfam" id="PF00089"/>
    </source>
</evidence>
<proteinExistence type="predicted"/>
<feature type="compositionally biased region" description="Acidic residues" evidence="1">
    <location>
        <begin position="64"/>
        <end position="80"/>
    </location>
</feature>
<keyword evidence="4" id="KW-1185">Reference proteome</keyword>
<evidence type="ECO:0000256" key="1">
    <source>
        <dbReference type="SAM" id="MobiDB-lite"/>
    </source>
</evidence>
<accession>A0A6H5H192</accession>
<dbReference type="InterPro" id="IPR009003">
    <property type="entry name" value="Peptidase_S1_PA"/>
</dbReference>
<evidence type="ECO:0000313" key="3">
    <source>
        <dbReference type="EMBL" id="CAB0007358.1"/>
    </source>
</evidence>
<feature type="region of interest" description="Disordered" evidence="1">
    <location>
        <begin position="1"/>
        <end position="80"/>
    </location>
</feature>
<sequence>MDEAVLDDPSTGRKRRREPDRRLVVILGRRPRQRRHFHYETGRRPPDETPTGAVARYNRRADDDNVDDGGSDDDSDDAQVDDVVVRLDDEGPPSQRFAYCAGVVIGMRQRPSPCAAGDADSRWTKRTIRSLALAEMANFQVSVRRSSFFGFSSTHRCGGALINERWIATAGHCVDE</sequence>
<dbReference type="AlphaFoldDB" id="A0A6H5H192"/>
<dbReference type="InterPro" id="IPR001254">
    <property type="entry name" value="Trypsin_dom"/>
</dbReference>
<dbReference type="GO" id="GO:0004252">
    <property type="term" value="F:serine-type endopeptidase activity"/>
    <property type="evidence" value="ECO:0007669"/>
    <property type="project" value="InterPro"/>
</dbReference>
<dbReference type="Pfam" id="PF00089">
    <property type="entry name" value="Trypsin"/>
    <property type="match status" value="1"/>
</dbReference>
<dbReference type="InterPro" id="IPR043504">
    <property type="entry name" value="Peptidase_S1_PA_chymotrypsin"/>
</dbReference>
<dbReference type="Proteomes" id="UP000479000">
    <property type="component" value="Unassembled WGS sequence"/>
</dbReference>
<gene>
    <name evidence="3" type="ORF">NTEN_LOCUS12646</name>
</gene>
<name>A0A6H5H192_9HEMI</name>
<reference evidence="3 4" key="1">
    <citation type="submission" date="2020-02" db="EMBL/GenBank/DDBJ databases">
        <authorList>
            <person name="Ferguson B K."/>
        </authorList>
    </citation>
    <scope>NUCLEOTIDE SEQUENCE [LARGE SCALE GENOMIC DNA]</scope>
</reference>
<feature type="compositionally biased region" description="Basic and acidic residues" evidence="1">
    <location>
        <begin position="38"/>
        <end position="47"/>
    </location>
</feature>
<dbReference type="OrthoDB" id="8440449at2759"/>
<dbReference type="Gene3D" id="2.40.10.10">
    <property type="entry name" value="Trypsin-like serine proteases"/>
    <property type="match status" value="1"/>
</dbReference>
<dbReference type="EMBL" id="CADCXU010019018">
    <property type="protein sequence ID" value="CAB0007358.1"/>
    <property type="molecule type" value="Genomic_DNA"/>
</dbReference>
<dbReference type="GO" id="GO:0006508">
    <property type="term" value="P:proteolysis"/>
    <property type="evidence" value="ECO:0007669"/>
    <property type="project" value="InterPro"/>
</dbReference>